<comment type="caution">
    <text evidence="1">The sequence shown here is derived from an EMBL/GenBank/DDBJ whole genome shotgun (WGS) entry which is preliminary data.</text>
</comment>
<accession>A0A4S8ENV1</accession>
<dbReference type="EMBL" id="STFG01000072">
    <property type="protein sequence ID" value="THT94753.1"/>
    <property type="molecule type" value="Genomic_DNA"/>
</dbReference>
<evidence type="ECO:0000313" key="2">
    <source>
        <dbReference type="Proteomes" id="UP000308917"/>
    </source>
</evidence>
<gene>
    <name evidence="1" type="ORF">E9531_17395</name>
</gene>
<organism evidence="1 2">
    <name type="scientific">Lampropedia puyangensis</name>
    <dbReference type="NCBI Taxonomy" id="1330072"/>
    <lineage>
        <taxon>Bacteria</taxon>
        <taxon>Pseudomonadati</taxon>
        <taxon>Pseudomonadota</taxon>
        <taxon>Betaproteobacteria</taxon>
        <taxon>Burkholderiales</taxon>
        <taxon>Comamonadaceae</taxon>
        <taxon>Lampropedia</taxon>
    </lineage>
</organism>
<evidence type="ECO:0000313" key="1">
    <source>
        <dbReference type="EMBL" id="THT94753.1"/>
    </source>
</evidence>
<dbReference type="InterPro" id="IPR043991">
    <property type="entry name" value="Gp3-like"/>
</dbReference>
<reference evidence="1 2" key="1">
    <citation type="journal article" date="2015" name="Antonie Van Leeuwenhoek">
        <title>Lampropedia puyangensis sp. nov., isolated from symptomatic bark of Populus ? euramericana canker and emended description of Lampropedia hyalina (Ehrenberg 1832) Lee et al. 2004.</title>
        <authorList>
            <person name="Li Y."/>
            <person name="Wang T."/>
            <person name="Piao C.G."/>
            <person name="Wang L.F."/>
            <person name="Tian G.Z."/>
            <person name="Zhu T.H."/>
            <person name="Guo M.W."/>
        </authorList>
    </citation>
    <scope>NUCLEOTIDE SEQUENCE [LARGE SCALE GENOMIC DNA]</scope>
    <source>
        <strain evidence="1 2">2-bin</strain>
    </source>
</reference>
<name>A0A4S8ENV1_9BURK</name>
<dbReference type="AlphaFoldDB" id="A0A4S8ENV1"/>
<sequence>DLNLRADYCLFDRKTGRAECVGNGETCRRQTAQGVETLPCPSPDQCQFNQAGNCKPYGRLNVVIDAVTNTPNKSSEVQPPIDELGSFVFRTTGYNSIRTLTARLRYLAAVSGGHLAT</sequence>
<feature type="non-terminal residue" evidence="1">
    <location>
        <position position="1"/>
    </location>
</feature>
<dbReference type="Proteomes" id="UP000308917">
    <property type="component" value="Unassembled WGS sequence"/>
</dbReference>
<feature type="non-terminal residue" evidence="1">
    <location>
        <position position="117"/>
    </location>
</feature>
<keyword evidence="2" id="KW-1185">Reference proteome</keyword>
<dbReference type="Pfam" id="PF18897">
    <property type="entry name" value="Gp3-like"/>
    <property type="match status" value="1"/>
</dbReference>
<protein>
    <submittedName>
        <fullName evidence="1">Phage capsid protein</fullName>
    </submittedName>
</protein>
<proteinExistence type="predicted"/>